<organism evidence="1 2">
    <name type="scientific">Caenorhabditis japonica</name>
    <dbReference type="NCBI Taxonomy" id="281687"/>
    <lineage>
        <taxon>Eukaryota</taxon>
        <taxon>Metazoa</taxon>
        <taxon>Ecdysozoa</taxon>
        <taxon>Nematoda</taxon>
        <taxon>Chromadorea</taxon>
        <taxon>Rhabditida</taxon>
        <taxon>Rhabditina</taxon>
        <taxon>Rhabditomorpha</taxon>
        <taxon>Rhabditoidea</taxon>
        <taxon>Rhabditidae</taxon>
        <taxon>Peloderinae</taxon>
        <taxon>Caenorhabditis</taxon>
    </lineage>
</organism>
<accession>A0A8R1IRF3</accession>
<keyword evidence="2" id="KW-1185">Reference proteome</keyword>
<dbReference type="EnsemblMetazoa" id="CJA37408.1">
    <property type="protein sequence ID" value="CJA37408.1"/>
    <property type="gene ID" value="WBGene00213255"/>
</dbReference>
<evidence type="ECO:0000313" key="1">
    <source>
        <dbReference type="EnsemblMetazoa" id="CJA37408.1"/>
    </source>
</evidence>
<dbReference type="Proteomes" id="UP000005237">
    <property type="component" value="Unassembled WGS sequence"/>
</dbReference>
<evidence type="ECO:0000313" key="2">
    <source>
        <dbReference type="Proteomes" id="UP000005237"/>
    </source>
</evidence>
<name>A0A8R1IRF3_CAEJA</name>
<reference evidence="1" key="2">
    <citation type="submission" date="2022-06" db="UniProtKB">
        <authorList>
            <consortium name="EnsemblMetazoa"/>
        </authorList>
    </citation>
    <scope>IDENTIFICATION</scope>
    <source>
        <strain evidence="1">DF5081</strain>
    </source>
</reference>
<sequence length="44" mass="5090">MCIRVFRDETFNVHQDILAFLESSKEKSKRIGDVKECMNLASVT</sequence>
<protein>
    <submittedName>
        <fullName evidence="1">Uncharacterized protein</fullName>
    </submittedName>
</protein>
<reference evidence="2" key="1">
    <citation type="submission" date="2010-08" db="EMBL/GenBank/DDBJ databases">
        <authorList>
            <consortium name="Caenorhabditis japonica Sequencing Consortium"/>
            <person name="Wilson R.K."/>
        </authorList>
    </citation>
    <scope>NUCLEOTIDE SEQUENCE [LARGE SCALE GENOMIC DNA]</scope>
    <source>
        <strain evidence="2">DF5081</strain>
    </source>
</reference>
<dbReference type="InterPro" id="IPR019137">
    <property type="entry name" value="Nck-associated_protein-1"/>
</dbReference>
<dbReference type="Pfam" id="PF09735">
    <property type="entry name" value="Nckap1"/>
    <property type="match status" value="1"/>
</dbReference>
<dbReference type="AlphaFoldDB" id="A0A8R1IRF3"/>
<proteinExistence type="predicted"/>